<sequence>MFDSERMGIKILKCLFIVVLIVACDPYTFQLQPDFTHLDVPQEGYNVRISKQGITVDLKGNQTRYYGSTSGRFSMKIINGRSNSMTLDQSNFSIKVDGRLVPEASFRLRPVKDYWSKNDFTSLPIFAFSSPIERITINPNQSNVVLIEYSFSFNTPGASMSFVFDLEENVNIQGKISFETRFVF</sequence>
<evidence type="ECO:0000313" key="1">
    <source>
        <dbReference type="EMBL" id="MDT7043806.1"/>
    </source>
</evidence>
<evidence type="ECO:0000313" key="2">
    <source>
        <dbReference type="Proteomes" id="UP001250932"/>
    </source>
</evidence>
<dbReference type="EMBL" id="JAQOUE010000002">
    <property type="protein sequence ID" value="MDT7043806.1"/>
    <property type="molecule type" value="Genomic_DNA"/>
</dbReference>
<keyword evidence="2" id="KW-1185">Reference proteome</keyword>
<reference evidence="1 2" key="1">
    <citation type="journal article" date="2023" name="ISME J.">
        <title>Cultivation and genomic characterization of novel and ubiquitous marine nitrite-oxidizing bacteria from the Nitrospirales.</title>
        <authorList>
            <person name="Mueller A.J."/>
            <person name="Daebeler A."/>
            <person name="Herbold C.W."/>
            <person name="Kirkegaard R.H."/>
            <person name="Daims H."/>
        </authorList>
    </citation>
    <scope>NUCLEOTIDE SEQUENCE [LARGE SCALE GENOMIC DNA]</scope>
    <source>
        <strain evidence="1 2">EB</strain>
    </source>
</reference>
<dbReference type="PROSITE" id="PS51257">
    <property type="entry name" value="PROKAR_LIPOPROTEIN"/>
    <property type="match status" value="1"/>
</dbReference>
<proteinExistence type="predicted"/>
<dbReference type="Proteomes" id="UP001250932">
    <property type="component" value="Unassembled WGS sequence"/>
</dbReference>
<protein>
    <submittedName>
        <fullName evidence="1">Uncharacterized protein</fullName>
    </submittedName>
</protein>
<gene>
    <name evidence="1" type="ORF">PPG34_15735</name>
</gene>
<accession>A0ABU3KBI8</accession>
<comment type="caution">
    <text evidence="1">The sequence shown here is derived from an EMBL/GenBank/DDBJ whole genome shotgun (WGS) entry which is preliminary data.</text>
</comment>
<organism evidence="1 2">
    <name type="scientific">Candidatus Nitronereus thalassa</name>
    <dbReference type="NCBI Taxonomy" id="3020898"/>
    <lineage>
        <taxon>Bacteria</taxon>
        <taxon>Pseudomonadati</taxon>
        <taxon>Nitrospirota</taxon>
        <taxon>Nitrospiria</taxon>
        <taxon>Nitrospirales</taxon>
        <taxon>Nitrospiraceae</taxon>
        <taxon>Candidatus Nitronereus</taxon>
    </lineage>
</organism>
<dbReference type="RefSeq" id="WP_313834399.1">
    <property type="nucleotide sequence ID" value="NZ_JAQOUE010000002.1"/>
</dbReference>
<name>A0ABU3KBI8_9BACT</name>